<sequence length="282" mass="32025">MRLRRLVLAVAFASSSWLMTPHLCAQASAIPSATPNPPDQTGARGRKLLDQMIAALGGDAWLHRNTWAEYGKAASFYKGQPNPYVSEFEQYFRLRPYGQRVVIVSKQGVFIPTSKRDVAEVFTPTEGFEITYKGKKALPKEVVDEYRLRRSHALDVLVLDWLPQPGLVITYDGTDIVDRKLADKISLLTANNDAASIYLDEGTHLPMSISFQSRNATYHDFDTWTEQLNDWHIFNGIQTPMTITRLKNGDMVSQRFLTKIDYTKPLPDDTFDPDRPLMKKVK</sequence>
<feature type="chain" id="PRO_5046872198" description="Outer membrane lipoprotein-sorting protein" evidence="1">
    <location>
        <begin position="26"/>
        <end position="282"/>
    </location>
</feature>
<accession>A0ABW1Z9Y2</accession>
<dbReference type="Proteomes" id="UP001596391">
    <property type="component" value="Unassembled WGS sequence"/>
</dbReference>
<keyword evidence="1" id="KW-0732">Signal</keyword>
<dbReference type="RefSeq" id="WP_263369634.1">
    <property type="nucleotide sequence ID" value="NZ_JAGSYD010000001.1"/>
</dbReference>
<reference evidence="3" key="1">
    <citation type="journal article" date="2019" name="Int. J. Syst. Evol. Microbiol.">
        <title>The Global Catalogue of Microorganisms (GCM) 10K type strain sequencing project: providing services to taxonomists for standard genome sequencing and annotation.</title>
        <authorList>
            <consortium name="The Broad Institute Genomics Platform"/>
            <consortium name="The Broad Institute Genome Sequencing Center for Infectious Disease"/>
            <person name="Wu L."/>
            <person name="Ma J."/>
        </authorList>
    </citation>
    <scope>NUCLEOTIDE SEQUENCE [LARGE SCALE GENOMIC DNA]</scope>
    <source>
        <strain evidence="3">CGMCC 1.16026</strain>
    </source>
</reference>
<proteinExistence type="predicted"/>
<evidence type="ECO:0000256" key="1">
    <source>
        <dbReference type="SAM" id="SignalP"/>
    </source>
</evidence>
<name>A0ABW1Z9Y2_9BACT</name>
<feature type="signal peptide" evidence="1">
    <location>
        <begin position="1"/>
        <end position="25"/>
    </location>
</feature>
<dbReference type="EMBL" id="JBHSWI010000001">
    <property type="protein sequence ID" value="MFC6645924.1"/>
    <property type="molecule type" value="Genomic_DNA"/>
</dbReference>
<evidence type="ECO:0008006" key="4">
    <source>
        <dbReference type="Google" id="ProtNLM"/>
    </source>
</evidence>
<evidence type="ECO:0000313" key="2">
    <source>
        <dbReference type="EMBL" id="MFC6645924.1"/>
    </source>
</evidence>
<protein>
    <recommendedName>
        <fullName evidence="4">Outer membrane lipoprotein-sorting protein</fullName>
    </recommendedName>
</protein>
<evidence type="ECO:0000313" key="3">
    <source>
        <dbReference type="Proteomes" id="UP001596391"/>
    </source>
</evidence>
<organism evidence="2 3">
    <name type="scientific">Granulicella cerasi</name>
    <dbReference type="NCBI Taxonomy" id="741063"/>
    <lineage>
        <taxon>Bacteria</taxon>
        <taxon>Pseudomonadati</taxon>
        <taxon>Acidobacteriota</taxon>
        <taxon>Terriglobia</taxon>
        <taxon>Terriglobales</taxon>
        <taxon>Acidobacteriaceae</taxon>
        <taxon>Granulicella</taxon>
    </lineage>
</organism>
<keyword evidence="3" id="KW-1185">Reference proteome</keyword>
<gene>
    <name evidence="2" type="ORF">ACFQBQ_10105</name>
</gene>
<comment type="caution">
    <text evidence="2">The sequence shown here is derived from an EMBL/GenBank/DDBJ whole genome shotgun (WGS) entry which is preliminary data.</text>
</comment>